<evidence type="ECO:0000256" key="1">
    <source>
        <dbReference type="ARBA" id="ARBA00022729"/>
    </source>
</evidence>
<evidence type="ECO:0000256" key="2">
    <source>
        <dbReference type="SAM" id="SignalP"/>
    </source>
</evidence>
<dbReference type="EMBL" id="FNQY01000004">
    <property type="protein sequence ID" value="SDZ92153.1"/>
    <property type="molecule type" value="Genomic_DNA"/>
</dbReference>
<reference evidence="3 4" key="1">
    <citation type="submission" date="2016-10" db="EMBL/GenBank/DDBJ databases">
        <authorList>
            <person name="de Groot N.N."/>
        </authorList>
    </citation>
    <scope>NUCLEOTIDE SEQUENCE [LARGE SCALE GENOMIC DNA]</scope>
    <source>
        <strain evidence="3 4">Vu-144</strain>
    </source>
</reference>
<dbReference type="InterPro" id="IPR004564">
    <property type="entry name" value="OM_lipoprot_carrier_LolA-like"/>
</dbReference>
<dbReference type="Gene3D" id="2.50.20.10">
    <property type="entry name" value="Lipoprotein localisation LolA/LolB/LppX"/>
    <property type="match status" value="1"/>
</dbReference>
<dbReference type="Proteomes" id="UP000199041">
    <property type="component" value="Unassembled WGS sequence"/>
</dbReference>
<organism evidence="3 4">
    <name type="scientific">Arachidicoccus rhizosphaerae</name>
    <dbReference type="NCBI Taxonomy" id="551991"/>
    <lineage>
        <taxon>Bacteria</taxon>
        <taxon>Pseudomonadati</taxon>
        <taxon>Bacteroidota</taxon>
        <taxon>Chitinophagia</taxon>
        <taxon>Chitinophagales</taxon>
        <taxon>Chitinophagaceae</taxon>
        <taxon>Arachidicoccus</taxon>
    </lineage>
</organism>
<protein>
    <submittedName>
        <fullName evidence="3">Outer membrane lipoprotein-sorting protein</fullName>
    </submittedName>
</protein>
<dbReference type="Pfam" id="PF03548">
    <property type="entry name" value="LolA"/>
    <property type="match status" value="1"/>
</dbReference>
<proteinExistence type="predicted"/>
<dbReference type="AlphaFoldDB" id="A0A1H3WYG5"/>
<name>A0A1H3WYG5_9BACT</name>
<keyword evidence="4" id="KW-1185">Reference proteome</keyword>
<dbReference type="InterPro" id="IPR029046">
    <property type="entry name" value="LolA/LolB/LppX"/>
</dbReference>
<sequence length="208" mass="22295">MIKKMMTAAFVSIALIGSSFAQTSASAVLQKVSNTLKASKGATANFTYSTTDKNQHKLGTISGTIALKGNKYYIKQGDNEIFSNGQKTWNFNGSDEVTVGAVDNNSGTLNPQKLLSGNFVQNDLTSKMVSSAGSFYVIDLTPVDARKNFKKVTVYVNKAKNMITKATVLEKGGNTVSFNMTDINTSASLPDSKFVFNPAQHPGVDVIN</sequence>
<dbReference type="PANTHER" id="PTHR35869:SF1">
    <property type="entry name" value="OUTER-MEMBRANE LIPOPROTEIN CARRIER PROTEIN"/>
    <property type="match status" value="1"/>
</dbReference>
<feature type="signal peptide" evidence="2">
    <location>
        <begin position="1"/>
        <end position="21"/>
    </location>
</feature>
<evidence type="ECO:0000313" key="4">
    <source>
        <dbReference type="Proteomes" id="UP000199041"/>
    </source>
</evidence>
<dbReference type="OrthoDB" id="9810685at2"/>
<dbReference type="RefSeq" id="WP_091394537.1">
    <property type="nucleotide sequence ID" value="NZ_FNQY01000004.1"/>
</dbReference>
<dbReference type="PANTHER" id="PTHR35869">
    <property type="entry name" value="OUTER-MEMBRANE LIPOPROTEIN CARRIER PROTEIN"/>
    <property type="match status" value="1"/>
</dbReference>
<feature type="chain" id="PRO_5011501983" evidence="2">
    <location>
        <begin position="22"/>
        <end position="208"/>
    </location>
</feature>
<gene>
    <name evidence="3" type="ORF">SAMN05192529_10486</name>
</gene>
<dbReference type="CDD" id="cd16325">
    <property type="entry name" value="LolA"/>
    <property type="match status" value="1"/>
</dbReference>
<keyword evidence="3" id="KW-0449">Lipoprotein</keyword>
<keyword evidence="1 2" id="KW-0732">Signal</keyword>
<evidence type="ECO:0000313" key="3">
    <source>
        <dbReference type="EMBL" id="SDZ92153.1"/>
    </source>
</evidence>
<dbReference type="SUPFAM" id="SSF89392">
    <property type="entry name" value="Prokaryotic lipoproteins and lipoprotein localization factors"/>
    <property type="match status" value="1"/>
</dbReference>
<accession>A0A1H3WYG5</accession>
<dbReference type="STRING" id="551991.SAMN05192529_10486"/>